<dbReference type="GO" id="GO:0016787">
    <property type="term" value="F:hydrolase activity"/>
    <property type="evidence" value="ECO:0007669"/>
    <property type="project" value="UniProtKB-KW"/>
</dbReference>
<accession>A0A837DAP5</accession>
<dbReference type="PANTHER" id="PTHR43316:SF8">
    <property type="entry name" value="HAD FAMILY HYDROLASE"/>
    <property type="match status" value="1"/>
</dbReference>
<comment type="caution">
    <text evidence="2">The sequence shown here is derived from an EMBL/GenBank/DDBJ whole genome shotgun (WGS) entry which is preliminary data.</text>
</comment>
<evidence type="ECO:0000313" key="3">
    <source>
        <dbReference type="Proteomes" id="UP000030848"/>
    </source>
</evidence>
<keyword evidence="1 2" id="KW-0378">Hydrolase</keyword>
<dbReference type="Gene3D" id="3.40.50.1000">
    <property type="entry name" value="HAD superfamily/HAD-like"/>
    <property type="match status" value="1"/>
</dbReference>
<dbReference type="InterPro" id="IPR051540">
    <property type="entry name" value="S-2-haloacid_dehalogenase"/>
</dbReference>
<sequence length="230" mass="25856">MLGPGPVLLFDADDTLWENNVLFERAIDDFCGWVARPGLDAAAVRRLLDDIERVNSAVYGYGGAVFLRSLVQCLEQVRQRPVTPAERRRLERLTEAVLDCRVEPIPEVVDTLTVLQQRYPLVLVTKGDVVEQWRKLDRSGLKGHFRGVHVVREKTTAVYTWLSERYGLSPEATWMVGNSPASDIVPALAAGMGAVYVPNDNTWVLEHAELDTTAERLVTVERFGQLLDHF</sequence>
<name>A0A837DAP5_9PSEU</name>
<dbReference type="Proteomes" id="UP000030848">
    <property type="component" value="Unassembled WGS sequence"/>
</dbReference>
<evidence type="ECO:0000256" key="1">
    <source>
        <dbReference type="ARBA" id="ARBA00022801"/>
    </source>
</evidence>
<proteinExistence type="predicted"/>
<dbReference type="RefSeq" id="WP_037313130.1">
    <property type="nucleotide sequence ID" value="NZ_CALJZO010000006.1"/>
</dbReference>
<dbReference type="SUPFAM" id="SSF56784">
    <property type="entry name" value="HAD-like"/>
    <property type="match status" value="1"/>
</dbReference>
<dbReference type="SFLD" id="SFLDS00003">
    <property type="entry name" value="Haloacid_Dehalogenase"/>
    <property type="match status" value="1"/>
</dbReference>
<gene>
    <name evidence="2" type="ORF">MINT15_36560</name>
</gene>
<dbReference type="InterPro" id="IPR036412">
    <property type="entry name" value="HAD-like_sf"/>
</dbReference>
<dbReference type="InterPro" id="IPR023198">
    <property type="entry name" value="PGP-like_dom2"/>
</dbReference>
<dbReference type="SFLD" id="SFLDG01129">
    <property type="entry name" value="C1.5:_HAD__Beta-PGM__Phosphata"/>
    <property type="match status" value="1"/>
</dbReference>
<dbReference type="AlphaFoldDB" id="A0A837DAP5"/>
<dbReference type="Gene3D" id="1.10.150.240">
    <property type="entry name" value="Putative phosphatase, domain 2"/>
    <property type="match status" value="1"/>
</dbReference>
<dbReference type="Pfam" id="PF00702">
    <property type="entry name" value="Hydrolase"/>
    <property type="match status" value="1"/>
</dbReference>
<dbReference type="PANTHER" id="PTHR43316">
    <property type="entry name" value="HYDROLASE, HALOACID DELAHOGENASE-RELATED"/>
    <property type="match status" value="1"/>
</dbReference>
<dbReference type="EMBL" id="JRZE01000006">
    <property type="protein sequence ID" value="KHF43454.1"/>
    <property type="molecule type" value="Genomic_DNA"/>
</dbReference>
<evidence type="ECO:0000313" key="2">
    <source>
        <dbReference type="EMBL" id="KHF43454.1"/>
    </source>
</evidence>
<reference evidence="2 3" key="1">
    <citation type="submission" date="2014-10" db="EMBL/GenBank/DDBJ databases">
        <title>Genome sequence of Micropolyspora internatus JCM3315.</title>
        <authorList>
            <person name="Shin S.-K."/>
            <person name="Yi H."/>
        </authorList>
    </citation>
    <scope>NUCLEOTIDE SEQUENCE [LARGE SCALE GENOMIC DNA]</scope>
    <source>
        <strain evidence="2 3">JCM 3315</strain>
    </source>
</reference>
<dbReference type="InterPro" id="IPR023214">
    <property type="entry name" value="HAD_sf"/>
</dbReference>
<protein>
    <submittedName>
        <fullName evidence="2">Hydrolase</fullName>
    </submittedName>
</protein>
<organism evidence="2 3">
    <name type="scientific">Saccharomonospora viridis</name>
    <dbReference type="NCBI Taxonomy" id="1852"/>
    <lineage>
        <taxon>Bacteria</taxon>
        <taxon>Bacillati</taxon>
        <taxon>Actinomycetota</taxon>
        <taxon>Actinomycetes</taxon>
        <taxon>Pseudonocardiales</taxon>
        <taxon>Pseudonocardiaceae</taxon>
        <taxon>Saccharomonospora</taxon>
    </lineage>
</organism>